<evidence type="ECO:0000313" key="2">
    <source>
        <dbReference type="EMBL" id="MBO2462135.1"/>
    </source>
</evidence>
<evidence type="ECO:0000256" key="1">
    <source>
        <dbReference type="SAM" id="SignalP"/>
    </source>
</evidence>
<gene>
    <name evidence="2" type="ORF">J4709_31635</name>
</gene>
<name>A0ABS3RZG9_9ACTN</name>
<sequence>MRKIAKTAMAAALTASAALGAGITGALPAHAGNAPIPADCSGRSGEAHLHRFVRYNNVHMRKYNNVDAQWVATLSKGKRLHSFYPEVDTQGRRMWASRAYVHGKYVCGYVYASSILWNKSW</sequence>
<reference evidence="2 3" key="1">
    <citation type="submission" date="2021-03" db="EMBL/GenBank/DDBJ databases">
        <title>Actinomadura violae sp. nov., isolated from lichen in Thailand.</title>
        <authorList>
            <person name="Kanchanasin P."/>
            <person name="Saeng-In P."/>
            <person name="Phongsopitanun W."/>
            <person name="Yuki M."/>
            <person name="Kudo T."/>
            <person name="Ohkuma M."/>
            <person name="Tanasupawat S."/>
        </authorList>
    </citation>
    <scope>NUCLEOTIDE SEQUENCE [LARGE SCALE GENOMIC DNA]</scope>
    <source>
        <strain evidence="2 3">LCR2-06</strain>
    </source>
</reference>
<dbReference type="EMBL" id="JAGEPF010000020">
    <property type="protein sequence ID" value="MBO2462135.1"/>
    <property type="molecule type" value="Genomic_DNA"/>
</dbReference>
<evidence type="ECO:0000313" key="3">
    <source>
        <dbReference type="Proteomes" id="UP000680206"/>
    </source>
</evidence>
<feature type="signal peptide" evidence="1">
    <location>
        <begin position="1"/>
        <end position="31"/>
    </location>
</feature>
<proteinExistence type="predicted"/>
<keyword evidence="1" id="KW-0732">Signal</keyword>
<accession>A0ABS3RZG9</accession>
<feature type="chain" id="PRO_5046076458" evidence="1">
    <location>
        <begin position="32"/>
        <end position="121"/>
    </location>
</feature>
<organism evidence="2 3">
    <name type="scientific">Actinomadura violacea</name>
    <dbReference type="NCBI Taxonomy" id="2819934"/>
    <lineage>
        <taxon>Bacteria</taxon>
        <taxon>Bacillati</taxon>
        <taxon>Actinomycetota</taxon>
        <taxon>Actinomycetes</taxon>
        <taxon>Streptosporangiales</taxon>
        <taxon>Thermomonosporaceae</taxon>
        <taxon>Actinomadura</taxon>
    </lineage>
</organism>
<dbReference type="RefSeq" id="WP_208246115.1">
    <property type="nucleotide sequence ID" value="NZ_JAGEPF010000020.1"/>
</dbReference>
<protein>
    <submittedName>
        <fullName evidence="2">Uncharacterized protein</fullName>
    </submittedName>
</protein>
<dbReference type="Proteomes" id="UP000680206">
    <property type="component" value="Unassembled WGS sequence"/>
</dbReference>
<keyword evidence="3" id="KW-1185">Reference proteome</keyword>
<comment type="caution">
    <text evidence="2">The sequence shown here is derived from an EMBL/GenBank/DDBJ whole genome shotgun (WGS) entry which is preliminary data.</text>
</comment>